<dbReference type="KEGG" id="crq:GCK72_025737"/>
<keyword evidence="4" id="KW-1185">Reference proteome</keyword>
<evidence type="ECO:0000256" key="2">
    <source>
        <dbReference type="SAM" id="SignalP"/>
    </source>
</evidence>
<evidence type="ECO:0000256" key="1">
    <source>
        <dbReference type="SAM" id="MobiDB-lite"/>
    </source>
</evidence>
<dbReference type="EMBL" id="DS268438">
    <property type="protein sequence ID" value="EFO99563.1"/>
    <property type="molecule type" value="Genomic_DNA"/>
</dbReference>
<dbReference type="HOGENOM" id="CLU_1350022_0_0_1"/>
<feature type="region of interest" description="Disordered" evidence="1">
    <location>
        <begin position="107"/>
        <end position="128"/>
    </location>
</feature>
<feature type="signal peptide" evidence="2">
    <location>
        <begin position="1"/>
        <end position="15"/>
    </location>
</feature>
<sequence length="203" mass="23001">MFFFLIFLCLKLVTSQFFEAESPWQFAGFAAVNIPATETNEINPYFSQYSQLQQQLQLQQLQSSNRFEQQQQHLQQQSLISSPHNSPLLPNAIPIPKRETGISLNSLKTESVENEKERQQGELPDFSRSGTTLEHATYLSLINDKENFQASGCGWDLIRLQCHDLFGLCKGGCRDFAIAINSPIHDCRCIPFGYLALVKLAGR</sequence>
<dbReference type="GeneID" id="9817325"/>
<dbReference type="OrthoDB" id="5868301at2759"/>
<evidence type="ECO:0000313" key="3">
    <source>
        <dbReference type="EMBL" id="EFO99563.1"/>
    </source>
</evidence>
<protein>
    <submittedName>
        <fullName evidence="3">Uncharacterized protein</fullName>
    </submittedName>
</protein>
<dbReference type="Proteomes" id="UP000008281">
    <property type="component" value="Unassembled WGS sequence"/>
</dbReference>
<dbReference type="CTD" id="9817325"/>
<dbReference type="InParanoid" id="E3ME03"/>
<dbReference type="FunCoup" id="E3ME03">
    <property type="interactions" value="501"/>
</dbReference>
<dbReference type="AlphaFoldDB" id="E3ME03"/>
<accession>E3ME03</accession>
<proteinExistence type="predicted"/>
<reference evidence="3" key="1">
    <citation type="submission" date="2007-07" db="EMBL/GenBank/DDBJ databases">
        <title>PCAP assembly of the Caenorhabditis remanei genome.</title>
        <authorList>
            <consortium name="The Caenorhabditis remanei Sequencing Consortium"/>
            <person name="Wilson R.K."/>
        </authorList>
    </citation>
    <scope>NUCLEOTIDE SEQUENCE [LARGE SCALE GENOMIC DNA]</scope>
    <source>
        <strain evidence="3">PB4641</strain>
    </source>
</reference>
<evidence type="ECO:0000313" key="4">
    <source>
        <dbReference type="Proteomes" id="UP000008281"/>
    </source>
</evidence>
<organism evidence="4">
    <name type="scientific">Caenorhabditis remanei</name>
    <name type="common">Caenorhabditis vulgaris</name>
    <dbReference type="NCBI Taxonomy" id="31234"/>
    <lineage>
        <taxon>Eukaryota</taxon>
        <taxon>Metazoa</taxon>
        <taxon>Ecdysozoa</taxon>
        <taxon>Nematoda</taxon>
        <taxon>Chromadorea</taxon>
        <taxon>Rhabditida</taxon>
        <taxon>Rhabditina</taxon>
        <taxon>Rhabditomorpha</taxon>
        <taxon>Rhabditoidea</taxon>
        <taxon>Rhabditidae</taxon>
        <taxon>Peloderinae</taxon>
        <taxon>Caenorhabditis</taxon>
    </lineage>
</organism>
<dbReference type="RefSeq" id="XP_003105645.2">
    <property type="nucleotide sequence ID" value="XM_003105597.2"/>
</dbReference>
<feature type="chain" id="PRO_5012700384" evidence="2">
    <location>
        <begin position="16"/>
        <end position="203"/>
    </location>
</feature>
<dbReference type="OMA" id="WQFAGFA"/>
<dbReference type="eggNOG" id="ENOG502SG33">
    <property type="taxonomic scope" value="Eukaryota"/>
</dbReference>
<keyword evidence="2" id="KW-0732">Signal</keyword>
<feature type="compositionally biased region" description="Basic and acidic residues" evidence="1">
    <location>
        <begin position="110"/>
        <end position="120"/>
    </location>
</feature>
<name>E3ME03_CAERE</name>
<gene>
    <name evidence="3" type="ORF">CRE_22301</name>
</gene>